<organism evidence="1 2">
    <name type="scientific">Limosilactobacillus albertensis</name>
    <dbReference type="NCBI Taxonomy" id="2759752"/>
    <lineage>
        <taxon>Bacteria</taxon>
        <taxon>Bacillati</taxon>
        <taxon>Bacillota</taxon>
        <taxon>Bacilli</taxon>
        <taxon>Lactobacillales</taxon>
        <taxon>Lactobacillaceae</taxon>
        <taxon>Limosilactobacillus</taxon>
    </lineage>
</organism>
<protein>
    <submittedName>
        <fullName evidence="1">Uncharacterized protein</fullName>
    </submittedName>
</protein>
<accession>A0A839H1G0</accession>
<comment type="caution">
    <text evidence="1">The sequence shown here is derived from an EMBL/GenBank/DDBJ whole genome shotgun (WGS) entry which is preliminary data.</text>
</comment>
<evidence type="ECO:0000313" key="1">
    <source>
        <dbReference type="EMBL" id="MBB1123524.1"/>
    </source>
</evidence>
<name>A0A839H1G0_9LACO</name>
<dbReference type="AlphaFoldDB" id="A0A839H1G0"/>
<sequence length="79" mass="9061">MSKFIQGAKVDSFLKSLSYWQTVNLYITLKQARMDISFEDAKSEALGKVDDTKALRYMLEEAINSPNPKHHFPESKLPI</sequence>
<proteinExistence type="predicted"/>
<dbReference type="RefSeq" id="WP_086132038.1">
    <property type="nucleotide sequence ID" value="NZ_JACIVD010000062.1"/>
</dbReference>
<gene>
    <name evidence="1" type="ORF">H5S41_06085</name>
</gene>
<reference evidence="1 2" key="1">
    <citation type="submission" date="2020-07" db="EMBL/GenBank/DDBJ databases">
        <title>Description of Limosilactobacillus balticus sp. nov., Limosilactobacillus agrestis sp. nov., Limosilactobacillus albertensis sp. nov., Limosilactobacillus rudii sp. nov., Limosilactobacillus fastidiosus sp. nov., five novel Limosilactobacillus species isolated from the vertebrate gastrointestinal tract, and proposal of 6 subspecies of Limosilactobacillus reuteri adapted to the gastrointestinal tract of specific vertebrate hosts.</title>
        <authorList>
            <person name="Li F."/>
            <person name="Cheng C."/>
            <person name="Zheng J."/>
            <person name="Quevedo R.M."/>
            <person name="Li J."/>
            <person name="Roos S."/>
            <person name="Gaenzle M.G."/>
            <person name="Walter J."/>
        </authorList>
    </citation>
    <scope>NUCLEOTIDE SEQUENCE [LARGE SCALE GENOMIC DNA]</scope>
    <source>
        <strain evidence="1 2">Lr3000</strain>
    </source>
</reference>
<evidence type="ECO:0000313" key="2">
    <source>
        <dbReference type="Proteomes" id="UP000547628"/>
    </source>
</evidence>
<dbReference type="Proteomes" id="UP000547628">
    <property type="component" value="Unassembled WGS sequence"/>
</dbReference>
<dbReference type="EMBL" id="JACIVD010000062">
    <property type="protein sequence ID" value="MBB1123524.1"/>
    <property type="molecule type" value="Genomic_DNA"/>
</dbReference>